<evidence type="ECO:0000256" key="1">
    <source>
        <dbReference type="SAM" id="MobiDB-lite"/>
    </source>
</evidence>
<sequence>MRSRRPKRRTEEPPIGTCSPQMPASRRIKSVNLTAATAGPLAAATSRNNPRFNVKNKRKQRDRSREVYPSLTTAVRLLTEISGSSDREGGSLVLRSRRCWGARRPATPSVDPNKAAEPGRTRPKLLRLSMQPPLVTLVSNEASPSDFSFFPLSPSSRDCFYLFKFSLLR</sequence>
<evidence type="ECO:0000313" key="3">
    <source>
        <dbReference type="Proteomes" id="UP001307889"/>
    </source>
</evidence>
<protein>
    <submittedName>
        <fullName evidence="2">Uncharacterized protein</fullName>
    </submittedName>
</protein>
<organism evidence="2 3">
    <name type="scientific">Nesidiocoris tenuis</name>
    <dbReference type="NCBI Taxonomy" id="355587"/>
    <lineage>
        <taxon>Eukaryota</taxon>
        <taxon>Metazoa</taxon>
        <taxon>Ecdysozoa</taxon>
        <taxon>Arthropoda</taxon>
        <taxon>Hexapoda</taxon>
        <taxon>Insecta</taxon>
        <taxon>Pterygota</taxon>
        <taxon>Neoptera</taxon>
        <taxon>Paraneoptera</taxon>
        <taxon>Hemiptera</taxon>
        <taxon>Heteroptera</taxon>
        <taxon>Panheteroptera</taxon>
        <taxon>Cimicomorpha</taxon>
        <taxon>Miridae</taxon>
        <taxon>Dicyphina</taxon>
        <taxon>Nesidiocoris</taxon>
    </lineage>
</organism>
<accession>A0ABN7AKS5</accession>
<reference evidence="2 3" key="1">
    <citation type="submission" date="2023-09" db="EMBL/GenBank/DDBJ databases">
        <title>Nesidiocoris tenuis whole genome shotgun sequence.</title>
        <authorList>
            <person name="Shibata T."/>
            <person name="Shimoda M."/>
            <person name="Kobayashi T."/>
            <person name="Uehara T."/>
        </authorList>
    </citation>
    <scope>NUCLEOTIDE SEQUENCE [LARGE SCALE GENOMIC DNA]</scope>
    <source>
        <strain evidence="2 3">Japan</strain>
    </source>
</reference>
<feature type="region of interest" description="Disordered" evidence="1">
    <location>
        <begin position="39"/>
        <end position="67"/>
    </location>
</feature>
<proteinExistence type="predicted"/>
<name>A0ABN7AKS5_9HEMI</name>
<dbReference type="Proteomes" id="UP001307889">
    <property type="component" value="Chromosome 3"/>
</dbReference>
<keyword evidence="3" id="KW-1185">Reference proteome</keyword>
<gene>
    <name evidence="2" type="ORF">NTJ_04715</name>
</gene>
<evidence type="ECO:0000313" key="2">
    <source>
        <dbReference type="EMBL" id="BES91907.1"/>
    </source>
</evidence>
<dbReference type="EMBL" id="AP028911">
    <property type="protein sequence ID" value="BES91907.1"/>
    <property type="molecule type" value="Genomic_DNA"/>
</dbReference>
<feature type="region of interest" description="Disordered" evidence="1">
    <location>
        <begin position="1"/>
        <end position="26"/>
    </location>
</feature>